<feature type="region of interest" description="Disordered" evidence="5">
    <location>
        <begin position="1"/>
        <end position="25"/>
    </location>
</feature>
<dbReference type="InterPro" id="IPR009057">
    <property type="entry name" value="Homeodomain-like_sf"/>
</dbReference>
<dbReference type="Proteomes" id="UP001250214">
    <property type="component" value="Unassembled WGS sequence"/>
</dbReference>
<dbReference type="InterPro" id="IPR050109">
    <property type="entry name" value="HTH-type_TetR-like_transc_reg"/>
</dbReference>
<evidence type="ECO:0000256" key="5">
    <source>
        <dbReference type="SAM" id="MobiDB-lite"/>
    </source>
</evidence>
<comment type="caution">
    <text evidence="7">The sequence shown here is derived from an EMBL/GenBank/DDBJ whole genome shotgun (WGS) entry which is preliminary data.</text>
</comment>
<keyword evidence="8" id="KW-1185">Reference proteome</keyword>
<dbReference type="InterPro" id="IPR001647">
    <property type="entry name" value="HTH_TetR"/>
</dbReference>
<dbReference type="Pfam" id="PF00440">
    <property type="entry name" value="TetR_N"/>
    <property type="match status" value="1"/>
</dbReference>
<dbReference type="RefSeq" id="WP_310913202.1">
    <property type="nucleotide sequence ID" value="NZ_JAVLVT010000006.1"/>
</dbReference>
<protein>
    <submittedName>
        <fullName evidence="7">TetR/AcrR family transcriptional regulator</fullName>
    </submittedName>
</protein>
<dbReference type="Gene3D" id="1.10.357.10">
    <property type="entry name" value="Tetracycline Repressor, domain 2"/>
    <property type="match status" value="1"/>
</dbReference>
<dbReference type="SUPFAM" id="SSF46689">
    <property type="entry name" value="Homeodomain-like"/>
    <property type="match status" value="1"/>
</dbReference>
<dbReference type="Gene3D" id="1.10.10.60">
    <property type="entry name" value="Homeodomain-like"/>
    <property type="match status" value="1"/>
</dbReference>
<keyword evidence="2 4" id="KW-0238">DNA-binding</keyword>
<accession>A0ABU2H9X2</accession>
<evidence type="ECO:0000256" key="2">
    <source>
        <dbReference type="ARBA" id="ARBA00023125"/>
    </source>
</evidence>
<dbReference type="SUPFAM" id="SSF48498">
    <property type="entry name" value="Tetracyclin repressor-like, C-terminal domain"/>
    <property type="match status" value="1"/>
</dbReference>
<dbReference type="PROSITE" id="PS50977">
    <property type="entry name" value="HTH_TETR_2"/>
    <property type="match status" value="1"/>
</dbReference>
<evidence type="ECO:0000259" key="6">
    <source>
        <dbReference type="PROSITE" id="PS50977"/>
    </source>
</evidence>
<organism evidence="7 8">
    <name type="scientific">Lipingzhangella rawalii</name>
    <dbReference type="NCBI Taxonomy" id="2055835"/>
    <lineage>
        <taxon>Bacteria</taxon>
        <taxon>Bacillati</taxon>
        <taxon>Actinomycetota</taxon>
        <taxon>Actinomycetes</taxon>
        <taxon>Streptosporangiales</taxon>
        <taxon>Nocardiopsidaceae</taxon>
        <taxon>Lipingzhangella</taxon>
    </lineage>
</organism>
<feature type="domain" description="HTH tetR-type" evidence="6">
    <location>
        <begin position="49"/>
        <end position="109"/>
    </location>
</feature>
<gene>
    <name evidence="7" type="ORF">RIF23_15295</name>
</gene>
<evidence type="ECO:0000313" key="8">
    <source>
        <dbReference type="Proteomes" id="UP001250214"/>
    </source>
</evidence>
<dbReference type="InterPro" id="IPR036271">
    <property type="entry name" value="Tet_transcr_reg_TetR-rel_C_sf"/>
</dbReference>
<evidence type="ECO:0000256" key="1">
    <source>
        <dbReference type="ARBA" id="ARBA00023015"/>
    </source>
</evidence>
<proteinExistence type="predicted"/>
<evidence type="ECO:0000313" key="7">
    <source>
        <dbReference type="EMBL" id="MDS1271659.1"/>
    </source>
</evidence>
<keyword evidence="1" id="KW-0805">Transcription regulation</keyword>
<feature type="compositionally biased region" description="Gly residues" evidence="5">
    <location>
        <begin position="10"/>
        <end position="23"/>
    </location>
</feature>
<dbReference type="Pfam" id="PF02909">
    <property type="entry name" value="TetR_C_1"/>
    <property type="match status" value="1"/>
</dbReference>
<dbReference type="PANTHER" id="PTHR30055:SF151">
    <property type="entry name" value="TRANSCRIPTIONAL REGULATORY PROTEIN"/>
    <property type="match status" value="1"/>
</dbReference>
<evidence type="ECO:0000256" key="4">
    <source>
        <dbReference type="PROSITE-ProRule" id="PRU00335"/>
    </source>
</evidence>
<feature type="region of interest" description="Disordered" evidence="5">
    <location>
        <begin position="196"/>
        <end position="219"/>
    </location>
</feature>
<dbReference type="InterPro" id="IPR004111">
    <property type="entry name" value="Repressor_TetR_C"/>
</dbReference>
<dbReference type="EMBL" id="JAVLVT010000006">
    <property type="protein sequence ID" value="MDS1271659.1"/>
    <property type="molecule type" value="Genomic_DNA"/>
</dbReference>
<keyword evidence="3" id="KW-0804">Transcription</keyword>
<sequence length="298" mass="31906">MATENTSRRPGGGTGDPGGGGSGAVVNQMRSLELLWGESPRPRRGPKPRLSIDRIADTAITIADTEGLDALSMQRIAGELGYTTMSLYRYVPGKAQLLDVMIDRAVGQPPTPEAPDGTSLPWRAQVEAIAWAVWRVFMRHPWFLSMQFAGPPIGPNHLAWMEAGTSAFTRGGLSDVEAFCAFAFVQGSIRDWARAETESAAGAPATEGGSPTAPQEQPESAYATALRTYAVPDRYPTLSRIVAAGMFDPPQRSGAADAHSEEDRGAFAGVESESFRFGIVFPLRRFLDGIESYVAGQG</sequence>
<evidence type="ECO:0000256" key="3">
    <source>
        <dbReference type="ARBA" id="ARBA00023163"/>
    </source>
</evidence>
<feature type="DNA-binding region" description="H-T-H motif" evidence="4">
    <location>
        <begin position="72"/>
        <end position="91"/>
    </location>
</feature>
<name>A0ABU2H9X2_9ACTN</name>
<reference evidence="8" key="1">
    <citation type="submission" date="2023-07" db="EMBL/GenBank/DDBJ databases">
        <title>Novel species in the genus Lipingzhangella isolated from Sambhar Salt Lake.</title>
        <authorList>
            <person name="Jiya N."/>
            <person name="Kajale S."/>
            <person name="Sharma A."/>
        </authorList>
    </citation>
    <scope>NUCLEOTIDE SEQUENCE [LARGE SCALE GENOMIC DNA]</scope>
    <source>
        <strain evidence="8">LS1_29</strain>
    </source>
</reference>
<dbReference type="PANTHER" id="PTHR30055">
    <property type="entry name" value="HTH-TYPE TRANSCRIPTIONAL REGULATOR RUTR"/>
    <property type="match status" value="1"/>
</dbReference>